<evidence type="ECO:0000313" key="10">
    <source>
        <dbReference type="Proteomes" id="UP000243376"/>
    </source>
</evidence>
<evidence type="ECO:0000256" key="5">
    <source>
        <dbReference type="ARBA" id="ARBA00022917"/>
    </source>
</evidence>
<name>A0A2J6X362_9CHLR</name>
<dbReference type="PRINTS" id="PR01042">
    <property type="entry name" value="TRNASYNTHASP"/>
</dbReference>
<comment type="subcellular location">
    <subcellularLocation>
        <location evidence="7">Cytoplasm</location>
    </subcellularLocation>
</comment>
<comment type="caution">
    <text evidence="9">The sequence shown here is derived from an EMBL/GenBank/DDBJ whole genome shotgun (WGS) entry which is preliminary data.</text>
</comment>
<dbReference type="PANTHER" id="PTHR22594">
    <property type="entry name" value="ASPARTYL/LYSYL-TRNA SYNTHETASE"/>
    <property type="match status" value="1"/>
</dbReference>
<dbReference type="Gene3D" id="2.40.50.140">
    <property type="entry name" value="Nucleic acid-binding proteins"/>
    <property type="match status" value="1"/>
</dbReference>
<sequence length="439" mass="49914">MSLLPTATVATIARHVGRVTLAGWVYHKTEKGKLIFILLRDGSGTIQCVTFKKNVSETTFATAQALTQESSCRITGSVRADERAPGGYELDVEEIELVGPSHEYPITPKEHGVEFLMEHRHLWVRSAKQHAILRIRAEVIAAAQEWLNDQGFVRFDTPILTATAAEGTTNLFATDYFDLGKAYLAQTGQLYVEAGMMSFGKVYCFGPTFRAEKSKTRRHLTEFWMIEPEVAFADHEDNMRLQEQFVSAIIARVLDRRREDLKVLERDTSLLEQVVPPFPRITYDQAIELIAAHQGEVEGAYPLPWGEDFGAPHETLIASKFDRPVFVERFPSAVKAFYMQPDPNRPEVALCADLLAPEGYGEIIGGSQRIHDPDLLEQRIHEHGLRLEDYRWYLDLRRYGTVPHSGFGMGIERVVAWITGTRHIRETIPFPRQLYRIYP</sequence>
<evidence type="ECO:0000256" key="7">
    <source>
        <dbReference type="HAMAP-Rule" id="MF_00534"/>
    </source>
</evidence>
<proteinExistence type="inferred from homology"/>
<evidence type="ECO:0000313" key="9">
    <source>
        <dbReference type="EMBL" id="PMP79141.1"/>
    </source>
</evidence>
<dbReference type="GO" id="GO:0004816">
    <property type="term" value="F:asparagine-tRNA ligase activity"/>
    <property type="evidence" value="ECO:0007669"/>
    <property type="project" value="UniProtKB-UniRule"/>
</dbReference>
<evidence type="ECO:0000259" key="8">
    <source>
        <dbReference type="PROSITE" id="PS50862"/>
    </source>
</evidence>
<dbReference type="InterPro" id="IPR004522">
    <property type="entry name" value="Asn-tRNA-ligase"/>
</dbReference>
<dbReference type="Pfam" id="PF01336">
    <property type="entry name" value="tRNA_anti-codon"/>
    <property type="match status" value="1"/>
</dbReference>
<dbReference type="GO" id="GO:0005524">
    <property type="term" value="F:ATP binding"/>
    <property type="evidence" value="ECO:0007669"/>
    <property type="project" value="UniProtKB-UniRule"/>
</dbReference>
<dbReference type="Pfam" id="PF00152">
    <property type="entry name" value="tRNA-synt_2"/>
    <property type="match status" value="1"/>
</dbReference>
<keyword evidence="6 7" id="KW-0030">Aminoacyl-tRNA synthetase</keyword>
<dbReference type="GO" id="GO:0005737">
    <property type="term" value="C:cytoplasm"/>
    <property type="evidence" value="ECO:0007669"/>
    <property type="project" value="UniProtKB-SubCell"/>
</dbReference>
<keyword evidence="4 7" id="KW-0067">ATP-binding</keyword>
<evidence type="ECO:0000256" key="2">
    <source>
        <dbReference type="ARBA" id="ARBA00022598"/>
    </source>
</evidence>
<dbReference type="PANTHER" id="PTHR22594:SF34">
    <property type="entry name" value="ASPARAGINE--TRNA LIGASE, MITOCHONDRIAL-RELATED"/>
    <property type="match status" value="1"/>
</dbReference>
<accession>A0A2J6X362</accession>
<dbReference type="NCBIfam" id="NF003483">
    <property type="entry name" value="PRK05159.1"/>
    <property type="match status" value="1"/>
</dbReference>
<dbReference type="EMBL" id="PNIQ01000691">
    <property type="protein sequence ID" value="PMP79141.1"/>
    <property type="molecule type" value="Genomic_DNA"/>
</dbReference>
<dbReference type="InterPro" id="IPR004364">
    <property type="entry name" value="Aa-tRNA-synt_II"/>
</dbReference>
<reference evidence="9 10" key="1">
    <citation type="submission" date="2018-01" db="EMBL/GenBank/DDBJ databases">
        <title>Metagenomic assembled genomes from two thermal pools in the Uzon Caldera, Kamchatka, Russia.</title>
        <authorList>
            <person name="Wilkins L."/>
            <person name="Ettinger C."/>
        </authorList>
    </citation>
    <scope>NUCLEOTIDE SEQUENCE [LARGE SCALE GENOMIC DNA]</scope>
    <source>
        <strain evidence="9">ZAV-02</strain>
    </source>
</reference>
<feature type="domain" description="Aminoacyl-transfer RNA synthetases class-II family profile" evidence="8">
    <location>
        <begin position="133"/>
        <end position="429"/>
    </location>
</feature>
<keyword evidence="5 7" id="KW-0648">Protein biosynthesis</keyword>
<dbReference type="CDD" id="cd00776">
    <property type="entry name" value="AsxRS_core"/>
    <property type="match status" value="1"/>
</dbReference>
<comment type="catalytic activity">
    <reaction evidence="7">
        <text>tRNA(Asn) + L-asparagine + ATP = L-asparaginyl-tRNA(Asn) + AMP + diphosphate + H(+)</text>
        <dbReference type="Rhea" id="RHEA:11180"/>
        <dbReference type="Rhea" id="RHEA-COMP:9659"/>
        <dbReference type="Rhea" id="RHEA-COMP:9674"/>
        <dbReference type="ChEBI" id="CHEBI:15378"/>
        <dbReference type="ChEBI" id="CHEBI:30616"/>
        <dbReference type="ChEBI" id="CHEBI:33019"/>
        <dbReference type="ChEBI" id="CHEBI:58048"/>
        <dbReference type="ChEBI" id="CHEBI:78442"/>
        <dbReference type="ChEBI" id="CHEBI:78515"/>
        <dbReference type="ChEBI" id="CHEBI:456215"/>
        <dbReference type="EC" id="6.1.1.22"/>
    </reaction>
</comment>
<comment type="subunit">
    <text evidence="7">Homodimer.</text>
</comment>
<keyword evidence="2 7" id="KW-0436">Ligase</keyword>
<keyword evidence="7" id="KW-0963">Cytoplasm</keyword>
<dbReference type="EC" id="6.1.1.22" evidence="7"/>
<organism evidence="9 10">
    <name type="scientific">Chloroflexus aggregans</name>
    <dbReference type="NCBI Taxonomy" id="152260"/>
    <lineage>
        <taxon>Bacteria</taxon>
        <taxon>Bacillati</taxon>
        <taxon>Chloroflexota</taxon>
        <taxon>Chloroflexia</taxon>
        <taxon>Chloroflexales</taxon>
        <taxon>Chloroflexineae</taxon>
        <taxon>Chloroflexaceae</taxon>
        <taxon>Chloroflexus</taxon>
    </lineage>
</organism>
<dbReference type="Gene3D" id="3.30.930.10">
    <property type="entry name" value="Bira Bifunctional Protein, Domain 2"/>
    <property type="match status" value="1"/>
</dbReference>
<dbReference type="SUPFAM" id="SSF50249">
    <property type="entry name" value="Nucleic acid-binding proteins"/>
    <property type="match status" value="1"/>
</dbReference>
<dbReference type="PROSITE" id="PS50862">
    <property type="entry name" value="AA_TRNA_LIGASE_II"/>
    <property type="match status" value="1"/>
</dbReference>
<protein>
    <recommendedName>
        <fullName evidence="7">Asparagine--tRNA ligase</fullName>
        <ecNumber evidence="7">6.1.1.22</ecNumber>
    </recommendedName>
    <alternativeName>
        <fullName evidence="7">Asparaginyl-tRNA synthetase</fullName>
        <shortName evidence="7">AsnRS</shortName>
    </alternativeName>
</protein>
<dbReference type="SUPFAM" id="SSF55681">
    <property type="entry name" value="Class II aaRS and biotin synthetases"/>
    <property type="match status" value="1"/>
</dbReference>
<keyword evidence="3 7" id="KW-0547">Nucleotide-binding</keyword>
<dbReference type="GO" id="GO:0006421">
    <property type="term" value="P:asparaginyl-tRNA aminoacylation"/>
    <property type="evidence" value="ECO:0007669"/>
    <property type="project" value="UniProtKB-UniRule"/>
</dbReference>
<dbReference type="NCBIfam" id="NF003037">
    <property type="entry name" value="PRK03932.1"/>
    <property type="match status" value="1"/>
</dbReference>
<evidence type="ECO:0000256" key="4">
    <source>
        <dbReference type="ARBA" id="ARBA00022840"/>
    </source>
</evidence>
<dbReference type="HAMAP" id="MF_00534">
    <property type="entry name" value="Asn_tRNA_synth"/>
    <property type="match status" value="1"/>
</dbReference>
<dbReference type="InterPro" id="IPR004365">
    <property type="entry name" value="NA-bd_OB_tRNA"/>
</dbReference>
<dbReference type="InterPro" id="IPR006195">
    <property type="entry name" value="aa-tRNA-synth_II"/>
</dbReference>
<comment type="similarity">
    <text evidence="1 7">Belongs to the class-II aminoacyl-tRNA synthetase family.</text>
</comment>
<dbReference type="InterPro" id="IPR045864">
    <property type="entry name" value="aa-tRNA-synth_II/BPL/LPL"/>
</dbReference>
<dbReference type="InterPro" id="IPR002312">
    <property type="entry name" value="Asp/Asn-tRNA-synth_IIb"/>
</dbReference>
<dbReference type="GO" id="GO:0003676">
    <property type="term" value="F:nucleic acid binding"/>
    <property type="evidence" value="ECO:0007669"/>
    <property type="project" value="InterPro"/>
</dbReference>
<evidence type="ECO:0000256" key="3">
    <source>
        <dbReference type="ARBA" id="ARBA00022741"/>
    </source>
</evidence>
<gene>
    <name evidence="7" type="primary">asnS</name>
    <name evidence="9" type="ORF">C0184_10320</name>
</gene>
<dbReference type="AlphaFoldDB" id="A0A2J6X362"/>
<dbReference type="Proteomes" id="UP000243376">
    <property type="component" value="Unassembled WGS sequence"/>
</dbReference>
<evidence type="ECO:0000256" key="1">
    <source>
        <dbReference type="ARBA" id="ARBA00008226"/>
    </source>
</evidence>
<dbReference type="InterPro" id="IPR012340">
    <property type="entry name" value="NA-bd_OB-fold"/>
</dbReference>
<dbReference type="NCBIfam" id="TIGR00457">
    <property type="entry name" value="asnS"/>
    <property type="match status" value="1"/>
</dbReference>
<evidence type="ECO:0000256" key="6">
    <source>
        <dbReference type="ARBA" id="ARBA00023146"/>
    </source>
</evidence>